<keyword evidence="2" id="KW-0378">Hydrolase</keyword>
<evidence type="ECO:0000256" key="3">
    <source>
        <dbReference type="ARBA" id="ARBA00023295"/>
    </source>
</evidence>
<evidence type="ECO:0000313" key="6">
    <source>
        <dbReference type="Proteomes" id="UP000838412"/>
    </source>
</evidence>
<dbReference type="GO" id="GO:0016799">
    <property type="term" value="F:hydrolase activity, hydrolyzing N-glycosyl compounds"/>
    <property type="evidence" value="ECO:0007669"/>
    <property type="project" value="InterPro"/>
</dbReference>
<keyword evidence="6" id="KW-1185">Reference proteome</keyword>
<evidence type="ECO:0000313" key="5">
    <source>
        <dbReference type="EMBL" id="CAH1240736.1"/>
    </source>
</evidence>
<sequence>MGKKASPKARPVLLLSVALAVVLLALSVGLGVGLSVRTRDRAGQQVEEKLVILDVDPGIDDAIAMLMVLSQPAVRVLAVTCVRGNARDVQQGCRNALRVLRVAGRMDISLYVGASLQLMGHDVFDHTYWSGVDGMGDVPDVNAPDYSLINQSEHAALTLIRMSKAYPNQITLIALGPLTNVALARRMDLDISSRFKEIIIMGGNIRGVGNMDIAAEFNFWMDPEAAQVVLREYKCPMKVVPWEVCQEHGLEWDFFSSWLTADTPKVRFIRDITNNLTQRLQQDGMLTYMCCDPLATAVAMDNSLAQTVSNVYATVETKGEFTRAQMVVDWGRLSQKRPNIDVMQNLDMARYKELLTEAVH</sequence>
<gene>
    <name evidence="5" type="primary">Hypp6087</name>
    <name evidence="5" type="ORF">BLAG_LOCUS4581</name>
</gene>
<dbReference type="EMBL" id="OV696696">
    <property type="protein sequence ID" value="CAH1240736.1"/>
    <property type="molecule type" value="Genomic_DNA"/>
</dbReference>
<dbReference type="Gene3D" id="3.90.245.10">
    <property type="entry name" value="Ribonucleoside hydrolase-like"/>
    <property type="match status" value="1"/>
</dbReference>
<feature type="domain" description="Inosine/uridine-preferring nucleoside hydrolase" evidence="4">
    <location>
        <begin position="51"/>
        <end position="352"/>
    </location>
</feature>
<dbReference type="AlphaFoldDB" id="A0A8J9VIS7"/>
<name>A0A8J9VIS7_BRALA</name>
<dbReference type="InterPro" id="IPR052775">
    <property type="entry name" value="IUN_hydrolase"/>
</dbReference>
<protein>
    <submittedName>
        <fullName evidence="5">Hypp6087 protein</fullName>
    </submittedName>
</protein>
<organism evidence="5 6">
    <name type="scientific">Branchiostoma lanceolatum</name>
    <name type="common">Common lancelet</name>
    <name type="synonym">Amphioxus lanceolatum</name>
    <dbReference type="NCBI Taxonomy" id="7740"/>
    <lineage>
        <taxon>Eukaryota</taxon>
        <taxon>Metazoa</taxon>
        <taxon>Chordata</taxon>
        <taxon>Cephalochordata</taxon>
        <taxon>Leptocardii</taxon>
        <taxon>Amphioxiformes</taxon>
        <taxon>Branchiostomatidae</taxon>
        <taxon>Branchiostoma</taxon>
    </lineage>
</organism>
<evidence type="ECO:0000259" key="4">
    <source>
        <dbReference type="Pfam" id="PF01156"/>
    </source>
</evidence>
<dbReference type="InterPro" id="IPR001910">
    <property type="entry name" value="Inosine/uridine_hydrolase_dom"/>
</dbReference>
<dbReference type="InterPro" id="IPR036452">
    <property type="entry name" value="Ribo_hydro-like"/>
</dbReference>
<dbReference type="Pfam" id="PF01156">
    <property type="entry name" value="IU_nuc_hydro"/>
    <property type="match status" value="1"/>
</dbReference>
<dbReference type="PANTHER" id="PTHR46190:SF1">
    <property type="entry name" value="SI:CH211-201H21.5"/>
    <property type="match status" value="1"/>
</dbReference>
<keyword evidence="3" id="KW-0326">Glycosidase</keyword>
<dbReference type="Proteomes" id="UP000838412">
    <property type="component" value="Chromosome 11"/>
</dbReference>
<evidence type="ECO:0000256" key="1">
    <source>
        <dbReference type="ARBA" id="ARBA00009176"/>
    </source>
</evidence>
<dbReference type="InterPro" id="IPR015910">
    <property type="entry name" value="I/U_nuclsd_hydro_CS"/>
</dbReference>
<dbReference type="OrthoDB" id="432381at2759"/>
<dbReference type="CDD" id="cd02649">
    <property type="entry name" value="nuc_hydro_CeIAG"/>
    <property type="match status" value="1"/>
</dbReference>
<dbReference type="PROSITE" id="PS01247">
    <property type="entry name" value="IUNH"/>
    <property type="match status" value="1"/>
</dbReference>
<dbReference type="PANTHER" id="PTHR46190">
    <property type="entry name" value="SI:CH211-201H21.5-RELATED"/>
    <property type="match status" value="1"/>
</dbReference>
<dbReference type="SUPFAM" id="SSF53590">
    <property type="entry name" value="Nucleoside hydrolase"/>
    <property type="match status" value="1"/>
</dbReference>
<reference evidence="5" key="1">
    <citation type="submission" date="2022-01" db="EMBL/GenBank/DDBJ databases">
        <authorList>
            <person name="Braso-Vives M."/>
        </authorList>
    </citation>
    <scope>NUCLEOTIDE SEQUENCE</scope>
</reference>
<proteinExistence type="inferred from homology"/>
<comment type="similarity">
    <text evidence="1">Belongs to the IUNH family.</text>
</comment>
<evidence type="ECO:0000256" key="2">
    <source>
        <dbReference type="ARBA" id="ARBA00022801"/>
    </source>
</evidence>
<accession>A0A8J9VIS7</accession>